<organism evidence="2">
    <name type="scientific">bioreactor metagenome</name>
    <dbReference type="NCBI Taxonomy" id="1076179"/>
    <lineage>
        <taxon>unclassified sequences</taxon>
        <taxon>metagenomes</taxon>
        <taxon>ecological metagenomes</taxon>
    </lineage>
</organism>
<keyword evidence="1" id="KW-1133">Transmembrane helix</keyword>
<evidence type="ECO:0000313" key="2">
    <source>
        <dbReference type="EMBL" id="MPN57569.1"/>
    </source>
</evidence>
<evidence type="ECO:0000256" key="1">
    <source>
        <dbReference type="SAM" id="Phobius"/>
    </source>
</evidence>
<dbReference type="EMBL" id="VSSQ01129229">
    <property type="protein sequence ID" value="MPN57569.1"/>
    <property type="molecule type" value="Genomic_DNA"/>
</dbReference>
<proteinExistence type="predicted"/>
<name>A0A645J4F1_9ZZZZ</name>
<accession>A0A645J4F1</accession>
<reference evidence="2" key="1">
    <citation type="submission" date="2019-08" db="EMBL/GenBank/DDBJ databases">
        <authorList>
            <person name="Kucharzyk K."/>
            <person name="Murdoch R.W."/>
            <person name="Higgins S."/>
            <person name="Loffler F."/>
        </authorList>
    </citation>
    <scope>NUCLEOTIDE SEQUENCE</scope>
</reference>
<dbReference type="AlphaFoldDB" id="A0A645J4F1"/>
<feature type="transmembrane region" description="Helical" evidence="1">
    <location>
        <begin position="12"/>
        <end position="31"/>
    </location>
</feature>
<keyword evidence="1" id="KW-0472">Membrane</keyword>
<sequence>MLIPALPGWMGKTAFIIFLCWAVLGLIFWFATAKYRNSIPMEERTKDLFQAVIKG</sequence>
<gene>
    <name evidence="2" type="ORF">SDC9_205263</name>
</gene>
<protein>
    <submittedName>
        <fullName evidence="2">Uncharacterized protein</fullName>
    </submittedName>
</protein>
<comment type="caution">
    <text evidence="2">The sequence shown here is derived from an EMBL/GenBank/DDBJ whole genome shotgun (WGS) entry which is preliminary data.</text>
</comment>
<keyword evidence="1" id="KW-0812">Transmembrane</keyword>